<dbReference type="InterPro" id="IPR053151">
    <property type="entry name" value="RNase_H-like"/>
</dbReference>
<dbReference type="InterPro" id="IPR002156">
    <property type="entry name" value="RNaseH_domain"/>
</dbReference>
<dbReference type="CDD" id="cd06222">
    <property type="entry name" value="RNase_H_like"/>
    <property type="match status" value="1"/>
</dbReference>
<evidence type="ECO:0000259" key="1">
    <source>
        <dbReference type="Pfam" id="PF13456"/>
    </source>
</evidence>
<dbReference type="PANTHER" id="PTHR47723">
    <property type="entry name" value="OS05G0353850 PROTEIN"/>
    <property type="match status" value="1"/>
</dbReference>
<reference evidence="2 3" key="1">
    <citation type="submission" date="2024-02" db="EMBL/GenBank/DDBJ databases">
        <authorList>
            <person name="Vignale AGUSTIN F."/>
            <person name="Sosa J E."/>
            <person name="Modenutti C."/>
        </authorList>
    </citation>
    <scope>NUCLEOTIDE SEQUENCE [LARGE SCALE GENOMIC DNA]</scope>
</reference>
<comment type="caution">
    <text evidence="2">The sequence shown here is derived from an EMBL/GenBank/DDBJ whole genome shotgun (WGS) entry which is preliminary data.</text>
</comment>
<dbReference type="Pfam" id="PF13456">
    <property type="entry name" value="RVT_3"/>
    <property type="match status" value="1"/>
</dbReference>
<gene>
    <name evidence="2" type="ORF">ILEXP_LOCUS40922</name>
</gene>
<dbReference type="InterPro" id="IPR012337">
    <property type="entry name" value="RNaseH-like_sf"/>
</dbReference>
<dbReference type="SUPFAM" id="SSF53098">
    <property type="entry name" value="Ribonuclease H-like"/>
    <property type="match status" value="1"/>
</dbReference>
<dbReference type="PANTHER" id="PTHR47723:SF24">
    <property type="entry name" value="RNASE H TYPE-1 DOMAIN-CONTAINING PROTEIN"/>
    <property type="match status" value="1"/>
</dbReference>
<protein>
    <recommendedName>
        <fullName evidence="1">RNase H type-1 domain-containing protein</fullName>
    </recommendedName>
</protein>
<evidence type="ECO:0000313" key="3">
    <source>
        <dbReference type="Proteomes" id="UP001642360"/>
    </source>
</evidence>
<dbReference type="InterPro" id="IPR036397">
    <property type="entry name" value="RNaseH_sf"/>
</dbReference>
<name>A0ABC8TPJ0_9AQUA</name>
<organism evidence="2 3">
    <name type="scientific">Ilex paraguariensis</name>
    <name type="common">yerba mate</name>
    <dbReference type="NCBI Taxonomy" id="185542"/>
    <lineage>
        <taxon>Eukaryota</taxon>
        <taxon>Viridiplantae</taxon>
        <taxon>Streptophyta</taxon>
        <taxon>Embryophyta</taxon>
        <taxon>Tracheophyta</taxon>
        <taxon>Spermatophyta</taxon>
        <taxon>Magnoliopsida</taxon>
        <taxon>eudicotyledons</taxon>
        <taxon>Gunneridae</taxon>
        <taxon>Pentapetalae</taxon>
        <taxon>asterids</taxon>
        <taxon>campanulids</taxon>
        <taxon>Aquifoliales</taxon>
        <taxon>Aquifoliaceae</taxon>
        <taxon>Ilex</taxon>
    </lineage>
</organism>
<keyword evidence="3" id="KW-1185">Reference proteome</keyword>
<accession>A0ABC8TPJ0</accession>
<sequence>MNRTKWDKKIVDWIIPVTAADHPPITTQTFAIGDHSGKDDEACNNLNLGKLVKQNNGTTIIDQEQVVDGQSQLHKQSLNHMDSTFLIDHLYVCLEGSKEFLDDDRGLQSIREPPDKGFHVFTDFWCDNWTEKGPLILRNSVMPTIFPKLSQLFVEGRWELGEVYQLMDDQLLQEIINVQLELSTREDKIIWQHSSDGKFTLKSAWNSIRSERHFNDQADAIWKQKDYGLTHYPLVIETNSKVLIAMDLKKSQASWHLWDLLDRIFSLLQSFSFQIKHTFREGNAVADSLANKGVIDGYSLAYIAADGLPMTTKQLILQDSRQIRIWAFRSIGIQGGGVYRYLEEFLAVGIHFAVRLQNGGALLCSSVLRLRLQIFMALIAGISFSLQNLQGFTATGYSPLFCMSLGSFSLNGAYYGRFLEYRLFISLSPLTFGFAELLSHWCRDSAAAFFSYAISKSHYSQLSQDFNSENVQFQQQHFQLDSPSCYH</sequence>
<dbReference type="EMBL" id="CAUOFW020005724">
    <property type="protein sequence ID" value="CAK9171365.1"/>
    <property type="molecule type" value="Genomic_DNA"/>
</dbReference>
<proteinExistence type="predicted"/>
<dbReference type="InterPro" id="IPR044730">
    <property type="entry name" value="RNase_H-like_dom_plant"/>
</dbReference>
<evidence type="ECO:0000313" key="2">
    <source>
        <dbReference type="EMBL" id="CAK9171365.1"/>
    </source>
</evidence>
<feature type="domain" description="RNase H type-1" evidence="1">
    <location>
        <begin position="229"/>
        <end position="292"/>
    </location>
</feature>
<dbReference type="Gene3D" id="3.30.420.10">
    <property type="entry name" value="Ribonuclease H-like superfamily/Ribonuclease H"/>
    <property type="match status" value="1"/>
</dbReference>
<dbReference type="Proteomes" id="UP001642360">
    <property type="component" value="Unassembled WGS sequence"/>
</dbReference>
<dbReference type="AlphaFoldDB" id="A0ABC8TPJ0"/>